<gene>
    <name evidence="1" type="ORF">LSAA_11720</name>
</gene>
<dbReference type="InterPro" id="IPR012337">
    <property type="entry name" value="RNaseH-like_sf"/>
</dbReference>
<proteinExistence type="predicted"/>
<accession>A0A7R8HAS4</accession>
<sequence>MQLQQTLLTSIPWCTQNLTEQHHLIRIPVRYRDLGVPQTIHSYQEALFTVSLSKRLGQLLGSSFQFTTWYYLGFNGINKRFNNTLKTYLALRINQESDVWVDVLPFVMFSSEATVIVNQRHWCSQRYEIIGSFNEMKQNPPRVIPEPPARERAPLEALKKSSYVLDRKPSLPPTYLGPFKVLSKSDRTLVWTWDRPLETGFQS</sequence>
<name>A0A7R8HAS4_LEPSM</name>
<dbReference type="GO" id="GO:0003676">
    <property type="term" value="F:nucleic acid binding"/>
    <property type="evidence" value="ECO:0007669"/>
    <property type="project" value="InterPro"/>
</dbReference>
<keyword evidence="2" id="KW-1185">Reference proteome</keyword>
<evidence type="ECO:0000313" key="2">
    <source>
        <dbReference type="Proteomes" id="UP000675881"/>
    </source>
</evidence>
<dbReference type="Gene3D" id="3.30.420.10">
    <property type="entry name" value="Ribonuclease H-like superfamily/Ribonuclease H"/>
    <property type="match status" value="1"/>
</dbReference>
<dbReference type="EMBL" id="HG994585">
    <property type="protein sequence ID" value="CAF2979788.1"/>
    <property type="molecule type" value="Genomic_DNA"/>
</dbReference>
<dbReference type="Proteomes" id="UP000675881">
    <property type="component" value="Chromosome 6"/>
</dbReference>
<dbReference type="InterPro" id="IPR036397">
    <property type="entry name" value="RNaseH_sf"/>
</dbReference>
<reference evidence="1" key="1">
    <citation type="submission" date="2021-02" db="EMBL/GenBank/DDBJ databases">
        <authorList>
            <person name="Bekaert M."/>
        </authorList>
    </citation>
    <scope>NUCLEOTIDE SEQUENCE</scope>
    <source>
        <strain evidence="1">IoA-00</strain>
    </source>
</reference>
<dbReference type="AlphaFoldDB" id="A0A7R8HAS4"/>
<dbReference type="SUPFAM" id="SSF53098">
    <property type="entry name" value="Ribonuclease H-like"/>
    <property type="match status" value="1"/>
</dbReference>
<organism evidence="1 2">
    <name type="scientific">Lepeophtheirus salmonis</name>
    <name type="common">Salmon louse</name>
    <name type="synonym">Caligus salmonis</name>
    <dbReference type="NCBI Taxonomy" id="72036"/>
    <lineage>
        <taxon>Eukaryota</taxon>
        <taxon>Metazoa</taxon>
        <taxon>Ecdysozoa</taxon>
        <taxon>Arthropoda</taxon>
        <taxon>Crustacea</taxon>
        <taxon>Multicrustacea</taxon>
        <taxon>Hexanauplia</taxon>
        <taxon>Copepoda</taxon>
        <taxon>Siphonostomatoida</taxon>
        <taxon>Caligidae</taxon>
        <taxon>Lepeophtheirus</taxon>
    </lineage>
</organism>
<evidence type="ECO:0000313" key="1">
    <source>
        <dbReference type="EMBL" id="CAF2979788.1"/>
    </source>
</evidence>
<protein>
    <submittedName>
        <fullName evidence="1">(salmon louse) hypothetical protein</fullName>
    </submittedName>
</protein>